<sequence>MALHHSLLEVGADFHLYIVAFDDACFEALKEAGLAHTTVISLTELENNKLLAVKQGRSVAEYCWTCTPSTIRYCIDKFQLNACTYVDADLYFYKDPQLLIDEMDDNDVLITPHNYHPKYDQSALAGIYCVQFVPFKNTPNGNEVLNWWVNACLQWCYARHEDGKMGDQKYLDSWPYMFDGVYICNNKYAGLAPWNALNYAEEKDVRDKAIFYHYHDLQYLSNGSWFLGGYDIPDHIVEQFYKPYISLLKDIAAGSSVVNSLNIVDAEKFNLITTKYKLGIYKLELQAAFKKFIHALFFINRRRFYKNNFIK</sequence>
<keyword evidence="1" id="KW-0808">Transferase</keyword>
<evidence type="ECO:0000313" key="2">
    <source>
        <dbReference type="Proteomes" id="UP000622475"/>
    </source>
</evidence>
<dbReference type="Proteomes" id="UP000622475">
    <property type="component" value="Unassembled WGS sequence"/>
</dbReference>
<dbReference type="AlphaFoldDB" id="A0A929KY92"/>
<keyword evidence="2" id="KW-1185">Reference proteome</keyword>
<proteinExistence type="predicted"/>
<gene>
    <name evidence="1" type="ORF">IRJ16_02935</name>
</gene>
<name>A0A929KY92_9SPHI</name>
<reference evidence="1" key="1">
    <citation type="submission" date="2020-10" db="EMBL/GenBank/DDBJ databases">
        <title>Mucilaginibacter mali sp. nov., isolated from rhizosphere soil of apple orchard.</title>
        <authorList>
            <person name="Lee J.-S."/>
            <person name="Kim H.S."/>
            <person name="Kim J.-S."/>
        </authorList>
    </citation>
    <scope>NUCLEOTIDE SEQUENCE</scope>
    <source>
        <strain evidence="1">KCTC 22746</strain>
    </source>
</reference>
<accession>A0A929KY92</accession>
<dbReference type="GO" id="GO:0016740">
    <property type="term" value="F:transferase activity"/>
    <property type="evidence" value="ECO:0007669"/>
    <property type="project" value="UniProtKB-KW"/>
</dbReference>
<dbReference type="SUPFAM" id="SSF53448">
    <property type="entry name" value="Nucleotide-diphospho-sugar transferases"/>
    <property type="match status" value="1"/>
</dbReference>
<protein>
    <submittedName>
        <fullName evidence="1">Glycosyl transferase</fullName>
    </submittedName>
</protein>
<organism evidence="1 2">
    <name type="scientific">Mucilaginibacter myungsuensis</name>
    <dbReference type="NCBI Taxonomy" id="649104"/>
    <lineage>
        <taxon>Bacteria</taxon>
        <taxon>Pseudomonadati</taxon>
        <taxon>Bacteroidota</taxon>
        <taxon>Sphingobacteriia</taxon>
        <taxon>Sphingobacteriales</taxon>
        <taxon>Sphingobacteriaceae</taxon>
        <taxon>Mucilaginibacter</taxon>
    </lineage>
</organism>
<dbReference type="EMBL" id="JADFFL010000001">
    <property type="protein sequence ID" value="MBE9660825.1"/>
    <property type="molecule type" value="Genomic_DNA"/>
</dbReference>
<comment type="caution">
    <text evidence="1">The sequence shown here is derived from an EMBL/GenBank/DDBJ whole genome shotgun (WGS) entry which is preliminary data.</text>
</comment>
<evidence type="ECO:0000313" key="1">
    <source>
        <dbReference type="EMBL" id="MBE9660825.1"/>
    </source>
</evidence>
<dbReference type="InterPro" id="IPR029044">
    <property type="entry name" value="Nucleotide-diphossugar_trans"/>
</dbReference>
<dbReference type="RefSeq" id="WP_194110015.1">
    <property type="nucleotide sequence ID" value="NZ_JADFFL010000001.1"/>
</dbReference>